<dbReference type="PANTHER" id="PTHR47268:SF4">
    <property type="entry name" value="ACYLPHOSPHATASE"/>
    <property type="match status" value="1"/>
</dbReference>
<keyword evidence="4 5" id="KW-0378">Hydrolase</keyword>
<dbReference type="RefSeq" id="WP_305732741.1">
    <property type="nucleotide sequence ID" value="NZ_OW150024.1"/>
</dbReference>
<protein>
    <recommendedName>
        <fullName evidence="2 4">Acylphosphatase</fullName>
        <ecNumber evidence="2 4">3.6.1.7</ecNumber>
    </recommendedName>
</protein>
<dbReference type="InterPro" id="IPR036046">
    <property type="entry name" value="Acylphosphatase-like_dom_sf"/>
</dbReference>
<feature type="active site" evidence="4">
    <location>
        <position position="37"/>
    </location>
</feature>
<dbReference type="SUPFAM" id="SSF54975">
    <property type="entry name" value="Acylphosphatase/BLUF domain-like"/>
    <property type="match status" value="1"/>
</dbReference>
<dbReference type="PROSITE" id="PS51160">
    <property type="entry name" value="ACYLPHOSPHATASE_3"/>
    <property type="match status" value="1"/>
</dbReference>
<dbReference type="InterPro" id="IPR001792">
    <property type="entry name" value="Acylphosphatase-like_dom"/>
</dbReference>
<gene>
    <name evidence="9" type="primary">acyP</name>
    <name evidence="9" type="ORF">GEAMG1_2123</name>
</gene>
<dbReference type="PRINTS" id="PR00112">
    <property type="entry name" value="ACYLPHPHTASE"/>
</dbReference>
<evidence type="ECO:0000259" key="8">
    <source>
        <dbReference type="PROSITE" id="PS51160"/>
    </source>
</evidence>
<dbReference type="Proteomes" id="UP001295463">
    <property type="component" value="Chromosome"/>
</dbReference>
<dbReference type="PROSITE" id="PS00150">
    <property type="entry name" value="ACYLPHOSPHATASE_1"/>
    <property type="match status" value="1"/>
</dbReference>
<feature type="region of interest" description="Disordered" evidence="7">
    <location>
        <begin position="76"/>
        <end position="96"/>
    </location>
</feature>
<evidence type="ECO:0000256" key="3">
    <source>
        <dbReference type="ARBA" id="ARBA00047645"/>
    </source>
</evidence>
<keyword evidence="10" id="KW-1185">Reference proteome</keyword>
<dbReference type="Pfam" id="PF00708">
    <property type="entry name" value="Acylphosphatase"/>
    <property type="match status" value="1"/>
</dbReference>
<name>A0ABN8HKZ4_9BACT</name>
<dbReference type="Gene3D" id="3.30.70.100">
    <property type="match status" value="1"/>
</dbReference>
<evidence type="ECO:0000256" key="5">
    <source>
        <dbReference type="RuleBase" id="RU000553"/>
    </source>
</evidence>
<evidence type="ECO:0000256" key="6">
    <source>
        <dbReference type="RuleBase" id="RU004168"/>
    </source>
</evidence>
<sequence length="96" mass="10420">MNIRRTIIVHGLVQGVSFRKQSQQAARQLGVNGWVRNRSDGTVEACLEGSETAVAALIAWCHAGPKNGIVTDVRVTDSGDPEGHDDFVIREDHRAA</sequence>
<accession>A0ABN8HKZ4</accession>
<dbReference type="InterPro" id="IPR017968">
    <property type="entry name" value="Acylphosphatase_CS"/>
</dbReference>
<evidence type="ECO:0000256" key="4">
    <source>
        <dbReference type="PROSITE-ProRule" id="PRU00520"/>
    </source>
</evidence>
<dbReference type="EC" id="3.6.1.7" evidence="2 4"/>
<evidence type="ECO:0000256" key="1">
    <source>
        <dbReference type="ARBA" id="ARBA00005614"/>
    </source>
</evidence>
<evidence type="ECO:0000256" key="2">
    <source>
        <dbReference type="ARBA" id="ARBA00012150"/>
    </source>
</evidence>
<organism evidence="9 10">
    <name type="scientific">Trichlorobacter ammonificans</name>
    <dbReference type="NCBI Taxonomy" id="2916410"/>
    <lineage>
        <taxon>Bacteria</taxon>
        <taxon>Pseudomonadati</taxon>
        <taxon>Thermodesulfobacteriota</taxon>
        <taxon>Desulfuromonadia</taxon>
        <taxon>Geobacterales</taxon>
        <taxon>Geobacteraceae</taxon>
        <taxon>Trichlorobacter</taxon>
    </lineage>
</organism>
<comment type="catalytic activity">
    <reaction evidence="3 4 5">
        <text>an acyl phosphate + H2O = a carboxylate + phosphate + H(+)</text>
        <dbReference type="Rhea" id="RHEA:14965"/>
        <dbReference type="ChEBI" id="CHEBI:15377"/>
        <dbReference type="ChEBI" id="CHEBI:15378"/>
        <dbReference type="ChEBI" id="CHEBI:29067"/>
        <dbReference type="ChEBI" id="CHEBI:43474"/>
        <dbReference type="ChEBI" id="CHEBI:59918"/>
        <dbReference type="EC" id="3.6.1.7"/>
    </reaction>
</comment>
<comment type="similarity">
    <text evidence="1 6">Belongs to the acylphosphatase family.</text>
</comment>
<evidence type="ECO:0000313" key="9">
    <source>
        <dbReference type="EMBL" id="CAH2031958.1"/>
    </source>
</evidence>
<evidence type="ECO:0000313" key="10">
    <source>
        <dbReference type="Proteomes" id="UP001295463"/>
    </source>
</evidence>
<dbReference type="InterPro" id="IPR020456">
    <property type="entry name" value="Acylphosphatase"/>
</dbReference>
<dbReference type="GO" id="GO:0003998">
    <property type="term" value="F:acylphosphatase activity"/>
    <property type="evidence" value="ECO:0007669"/>
    <property type="project" value="UniProtKB-EC"/>
</dbReference>
<dbReference type="PANTHER" id="PTHR47268">
    <property type="entry name" value="ACYLPHOSPHATASE"/>
    <property type="match status" value="1"/>
</dbReference>
<feature type="domain" description="Acylphosphatase-like" evidence="8">
    <location>
        <begin position="4"/>
        <end position="91"/>
    </location>
</feature>
<proteinExistence type="inferred from homology"/>
<evidence type="ECO:0000256" key="7">
    <source>
        <dbReference type="SAM" id="MobiDB-lite"/>
    </source>
</evidence>
<reference evidence="9 10" key="1">
    <citation type="submission" date="2022-03" db="EMBL/GenBank/DDBJ databases">
        <authorList>
            <person name="Koch H."/>
        </authorList>
    </citation>
    <scope>NUCLEOTIDE SEQUENCE [LARGE SCALE GENOMIC DNA]</scope>
    <source>
        <strain evidence="9 10">G1</strain>
    </source>
</reference>
<dbReference type="EMBL" id="OW150024">
    <property type="protein sequence ID" value="CAH2031958.1"/>
    <property type="molecule type" value="Genomic_DNA"/>
</dbReference>
<dbReference type="PROSITE" id="PS00151">
    <property type="entry name" value="ACYLPHOSPHATASE_2"/>
    <property type="match status" value="1"/>
</dbReference>
<feature type="active site" evidence="4">
    <location>
        <position position="19"/>
    </location>
</feature>